<keyword evidence="2" id="KW-1185">Reference proteome</keyword>
<organism evidence="1 2">
    <name type="scientific">Melia azedarach</name>
    <name type="common">Chinaberry tree</name>
    <dbReference type="NCBI Taxonomy" id="155640"/>
    <lineage>
        <taxon>Eukaryota</taxon>
        <taxon>Viridiplantae</taxon>
        <taxon>Streptophyta</taxon>
        <taxon>Embryophyta</taxon>
        <taxon>Tracheophyta</taxon>
        <taxon>Spermatophyta</taxon>
        <taxon>Magnoliopsida</taxon>
        <taxon>eudicotyledons</taxon>
        <taxon>Gunneridae</taxon>
        <taxon>Pentapetalae</taxon>
        <taxon>rosids</taxon>
        <taxon>malvids</taxon>
        <taxon>Sapindales</taxon>
        <taxon>Meliaceae</taxon>
        <taxon>Melia</taxon>
    </lineage>
</organism>
<gene>
    <name evidence="1" type="ORF">OWV82_013780</name>
</gene>
<evidence type="ECO:0000313" key="1">
    <source>
        <dbReference type="EMBL" id="KAJ4715417.1"/>
    </source>
</evidence>
<comment type="caution">
    <text evidence="1">The sequence shown here is derived from an EMBL/GenBank/DDBJ whole genome shotgun (WGS) entry which is preliminary data.</text>
</comment>
<dbReference type="EMBL" id="CM051400">
    <property type="protein sequence ID" value="KAJ4715417.1"/>
    <property type="molecule type" value="Genomic_DNA"/>
</dbReference>
<reference evidence="1 2" key="1">
    <citation type="journal article" date="2023" name="Science">
        <title>Complex scaffold remodeling in plant triterpene biosynthesis.</title>
        <authorList>
            <person name="De La Pena R."/>
            <person name="Hodgson H."/>
            <person name="Liu J.C."/>
            <person name="Stephenson M.J."/>
            <person name="Martin A.C."/>
            <person name="Owen C."/>
            <person name="Harkess A."/>
            <person name="Leebens-Mack J."/>
            <person name="Jimenez L.E."/>
            <person name="Osbourn A."/>
            <person name="Sattely E.S."/>
        </authorList>
    </citation>
    <scope>NUCLEOTIDE SEQUENCE [LARGE SCALE GENOMIC DNA]</scope>
    <source>
        <strain evidence="2">cv. JPN11</strain>
        <tissue evidence="1">Leaf</tissue>
    </source>
</reference>
<protein>
    <submittedName>
        <fullName evidence="1">Egg cell-secreted protein 1.1-like</fullName>
    </submittedName>
</protein>
<sequence length="146" mass="15757">MFLLPLLQNTHRKTQNFNTMSLKNKVILLVLTYLIAYAAALRDLPIKPGYNLATRLDASGGLVDCWNALLELKSCSNEIVLFFLNGQADIGPNCCRAISIITRNCWPSMLISLGLTIEEGNILRGYCDASPGPVAASPVSTSAVSG</sequence>
<accession>A0ACC1XVD9</accession>
<proteinExistence type="predicted"/>
<name>A0ACC1XVD9_MELAZ</name>
<dbReference type="Proteomes" id="UP001164539">
    <property type="component" value="Chromosome 7"/>
</dbReference>
<evidence type="ECO:0000313" key="2">
    <source>
        <dbReference type="Proteomes" id="UP001164539"/>
    </source>
</evidence>